<organism evidence="2 3">
    <name type="scientific">Triticum turgidum subsp. durum</name>
    <name type="common">Durum wheat</name>
    <name type="synonym">Triticum durum</name>
    <dbReference type="NCBI Taxonomy" id="4567"/>
    <lineage>
        <taxon>Eukaryota</taxon>
        <taxon>Viridiplantae</taxon>
        <taxon>Streptophyta</taxon>
        <taxon>Embryophyta</taxon>
        <taxon>Tracheophyta</taxon>
        <taxon>Spermatophyta</taxon>
        <taxon>Magnoliopsida</taxon>
        <taxon>Liliopsida</taxon>
        <taxon>Poales</taxon>
        <taxon>Poaceae</taxon>
        <taxon>BOP clade</taxon>
        <taxon>Pooideae</taxon>
        <taxon>Triticodae</taxon>
        <taxon>Triticeae</taxon>
        <taxon>Triticinae</taxon>
        <taxon>Triticum</taxon>
    </lineage>
</organism>
<name>A0A9R1PIM0_TRITD</name>
<dbReference type="EMBL" id="LT934114">
    <property type="protein sequence ID" value="VAH44158.1"/>
    <property type="molecule type" value="Genomic_DNA"/>
</dbReference>
<dbReference type="PANTHER" id="PTHR34591">
    <property type="entry name" value="OS03G0653100 PROTEIN-RELATED"/>
    <property type="match status" value="1"/>
</dbReference>
<proteinExistence type="predicted"/>
<dbReference type="PANTHER" id="PTHR34591:SF36">
    <property type="entry name" value="F-BOX DOMAIN-CONTAINING PROTEIN"/>
    <property type="match status" value="1"/>
</dbReference>
<gene>
    <name evidence="2" type="ORF">TRITD_2Bv1G072490</name>
</gene>
<reference evidence="2 3" key="1">
    <citation type="submission" date="2017-09" db="EMBL/GenBank/DDBJ databases">
        <authorList>
            <consortium name="International Durum Wheat Genome Sequencing Consortium (IDWGSC)"/>
            <person name="Milanesi L."/>
        </authorList>
    </citation>
    <scope>NUCLEOTIDE SEQUENCE [LARGE SCALE GENOMIC DNA]</scope>
    <source>
        <strain evidence="3">cv. Svevo</strain>
    </source>
</reference>
<sequence length="180" mass="20371">MADRKYRVIRPPAGMEMAEYPELHLGKSGNEVRCALVEDAFRFLRVWGLDESRGRCKWALKHRVDLRQALARGMCRREETDERWILENVNDGGGGSDGEEEGDDQAPAKSDYMSFLGFHPFEDVVFLCDTLTRGLAYHLKRSRLEYMGILRPRHYGHIAGSVAGVNASFPYTPCGMGELS</sequence>
<keyword evidence="3" id="KW-1185">Reference proteome</keyword>
<feature type="region of interest" description="Disordered" evidence="1">
    <location>
        <begin position="87"/>
        <end position="106"/>
    </location>
</feature>
<dbReference type="Gramene" id="TRITD2Bv1G072490.1">
    <property type="protein sequence ID" value="TRITD2Bv1G072490.1"/>
    <property type="gene ID" value="TRITD2Bv1G072490"/>
</dbReference>
<dbReference type="Proteomes" id="UP000324705">
    <property type="component" value="Chromosome 2B"/>
</dbReference>
<dbReference type="AlphaFoldDB" id="A0A9R1PIM0"/>
<evidence type="ECO:0000313" key="3">
    <source>
        <dbReference type="Proteomes" id="UP000324705"/>
    </source>
</evidence>
<evidence type="ECO:0000313" key="2">
    <source>
        <dbReference type="EMBL" id="VAH44158.1"/>
    </source>
</evidence>
<evidence type="ECO:0000256" key="1">
    <source>
        <dbReference type="SAM" id="MobiDB-lite"/>
    </source>
</evidence>
<protein>
    <submittedName>
        <fullName evidence="2">Uncharacterized protein</fullName>
    </submittedName>
</protein>
<accession>A0A9R1PIM0</accession>